<dbReference type="SUPFAM" id="SSF53756">
    <property type="entry name" value="UDP-Glycosyltransferase/glycogen phosphorylase"/>
    <property type="match status" value="1"/>
</dbReference>
<protein>
    <submittedName>
        <fullName evidence="6">Glycosyltransferase family 4 protein</fullName>
        <ecNumber evidence="6">2.4.-.-</ecNumber>
    </submittedName>
</protein>
<reference evidence="7" key="1">
    <citation type="submission" date="2023-07" db="EMBL/GenBank/DDBJ databases">
        <title>30 novel species of actinomycetes from the DSMZ collection.</title>
        <authorList>
            <person name="Nouioui I."/>
        </authorList>
    </citation>
    <scope>NUCLEOTIDE SEQUENCE [LARGE SCALE GENOMIC DNA]</scope>
    <source>
        <strain evidence="7">DSM 44399</strain>
    </source>
</reference>
<dbReference type="Gene3D" id="3.40.50.2000">
    <property type="entry name" value="Glycogen Phosphorylase B"/>
    <property type="match status" value="2"/>
</dbReference>
<feature type="domain" description="Glycosyl transferase family 1" evidence="4">
    <location>
        <begin position="186"/>
        <end position="345"/>
    </location>
</feature>
<dbReference type="InterPro" id="IPR028098">
    <property type="entry name" value="Glyco_trans_4-like_N"/>
</dbReference>
<keyword evidence="7" id="KW-1185">Reference proteome</keyword>
<feature type="compositionally biased region" description="Pro residues" evidence="3">
    <location>
        <begin position="396"/>
        <end position="412"/>
    </location>
</feature>
<keyword evidence="1 6" id="KW-0328">Glycosyltransferase</keyword>
<dbReference type="GO" id="GO:0016757">
    <property type="term" value="F:glycosyltransferase activity"/>
    <property type="evidence" value="ECO:0007669"/>
    <property type="project" value="UniProtKB-KW"/>
</dbReference>
<sequence>MRIAHVTDCYLPRMGGIERQVEGLARAQTAIGHEVDVITSVAPAGPAAAEAANHVLVRGPHRSGSHAGSIRYLSTLSGRRAVLDGGYDLVHVHASTFSPLSYLAAGAASRSGVPTVATLHSLWSYATPIFRCFDLALDWRRWPITWTAVSEVAAASLSEVLRPHSAISVLPNGVTPALWSVRPLPPDPNRVVIVSVMRLAARKRPLHFLKTLRAVRAQVPASVRLQVRIVGDGPKREAMRHYLDRHQMSDWVQLTGQLDQPAIRELFRGADLYASPATLESFGIAALEARCAGLPVVAFAGTGVSDFVQHGRNGLLVDNDAAMANALATLARSAGARDELSEHNRTTDSGFSWDRVLHTCEDVYTRAFDEVGQVRPDAGRAHRHTRNLETLTIVPPSSPSPSPSPSARPSVPPDRDDDPALAHLGSG</sequence>
<feature type="domain" description="Glycosyltransferase subfamily 4-like N-terminal" evidence="5">
    <location>
        <begin position="14"/>
        <end position="176"/>
    </location>
</feature>
<evidence type="ECO:0000256" key="1">
    <source>
        <dbReference type="ARBA" id="ARBA00022676"/>
    </source>
</evidence>
<gene>
    <name evidence="6" type="ORF">RM423_07325</name>
</gene>
<evidence type="ECO:0000259" key="4">
    <source>
        <dbReference type="Pfam" id="PF00534"/>
    </source>
</evidence>
<accession>A0ABU2J893</accession>
<dbReference type="InterPro" id="IPR050194">
    <property type="entry name" value="Glycosyltransferase_grp1"/>
</dbReference>
<dbReference type="PANTHER" id="PTHR45947:SF3">
    <property type="entry name" value="SULFOQUINOVOSYL TRANSFERASE SQD2"/>
    <property type="match status" value="1"/>
</dbReference>
<evidence type="ECO:0000313" key="6">
    <source>
        <dbReference type="EMBL" id="MDT0261205.1"/>
    </source>
</evidence>
<evidence type="ECO:0000313" key="7">
    <source>
        <dbReference type="Proteomes" id="UP001183176"/>
    </source>
</evidence>
<evidence type="ECO:0000259" key="5">
    <source>
        <dbReference type="Pfam" id="PF13439"/>
    </source>
</evidence>
<dbReference type="RefSeq" id="WP_311422358.1">
    <property type="nucleotide sequence ID" value="NZ_JAVREH010000006.1"/>
</dbReference>
<dbReference type="InterPro" id="IPR001296">
    <property type="entry name" value="Glyco_trans_1"/>
</dbReference>
<name>A0ABU2J893_9ACTN</name>
<dbReference type="EMBL" id="JAVREH010000006">
    <property type="protein sequence ID" value="MDT0261205.1"/>
    <property type="molecule type" value="Genomic_DNA"/>
</dbReference>
<dbReference type="PANTHER" id="PTHR45947">
    <property type="entry name" value="SULFOQUINOVOSYL TRANSFERASE SQD2"/>
    <property type="match status" value="1"/>
</dbReference>
<feature type="region of interest" description="Disordered" evidence="3">
    <location>
        <begin position="392"/>
        <end position="427"/>
    </location>
</feature>
<dbReference type="Pfam" id="PF13439">
    <property type="entry name" value="Glyco_transf_4"/>
    <property type="match status" value="1"/>
</dbReference>
<comment type="caution">
    <text evidence="6">The sequence shown here is derived from an EMBL/GenBank/DDBJ whole genome shotgun (WGS) entry which is preliminary data.</text>
</comment>
<evidence type="ECO:0000256" key="3">
    <source>
        <dbReference type="SAM" id="MobiDB-lite"/>
    </source>
</evidence>
<dbReference type="Pfam" id="PF00534">
    <property type="entry name" value="Glycos_transf_1"/>
    <property type="match status" value="1"/>
</dbReference>
<dbReference type="Proteomes" id="UP001183176">
    <property type="component" value="Unassembled WGS sequence"/>
</dbReference>
<proteinExistence type="predicted"/>
<dbReference type="EC" id="2.4.-.-" evidence="6"/>
<keyword evidence="2 6" id="KW-0808">Transferase</keyword>
<organism evidence="6 7">
    <name type="scientific">Jatrophihabitans lederbergiae</name>
    <dbReference type="NCBI Taxonomy" id="3075547"/>
    <lineage>
        <taxon>Bacteria</taxon>
        <taxon>Bacillati</taxon>
        <taxon>Actinomycetota</taxon>
        <taxon>Actinomycetes</taxon>
        <taxon>Jatrophihabitantales</taxon>
        <taxon>Jatrophihabitantaceae</taxon>
        <taxon>Jatrophihabitans</taxon>
    </lineage>
</organism>
<dbReference type="CDD" id="cd03801">
    <property type="entry name" value="GT4_PimA-like"/>
    <property type="match status" value="1"/>
</dbReference>
<evidence type="ECO:0000256" key="2">
    <source>
        <dbReference type="ARBA" id="ARBA00022679"/>
    </source>
</evidence>